<dbReference type="Pfam" id="PF03184">
    <property type="entry name" value="DDE_1"/>
    <property type="match status" value="1"/>
</dbReference>
<proteinExistence type="predicted"/>
<dbReference type="AlphaFoldDB" id="A0AAQ4EJS4"/>
<organism evidence="2 3">
    <name type="scientific">Amblyomma americanum</name>
    <name type="common">Lone star tick</name>
    <dbReference type="NCBI Taxonomy" id="6943"/>
    <lineage>
        <taxon>Eukaryota</taxon>
        <taxon>Metazoa</taxon>
        <taxon>Ecdysozoa</taxon>
        <taxon>Arthropoda</taxon>
        <taxon>Chelicerata</taxon>
        <taxon>Arachnida</taxon>
        <taxon>Acari</taxon>
        <taxon>Parasitiformes</taxon>
        <taxon>Ixodida</taxon>
        <taxon>Ixodoidea</taxon>
        <taxon>Ixodidae</taxon>
        <taxon>Amblyomminae</taxon>
        <taxon>Amblyomma</taxon>
    </lineage>
</organism>
<comment type="caution">
    <text evidence="2">The sequence shown here is derived from an EMBL/GenBank/DDBJ whole genome shotgun (WGS) entry which is preliminary data.</text>
</comment>
<dbReference type="Proteomes" id="UP001321473">
    <property type="component" value="Unassembled WGS sequence"/>
</dbReference>
<accession>A0AAQ4EJS4</accession>
<keyword evidence="3" id="KW-1185">Reference proteome</keyword>
<reference evidence="2 3" key="1">
    <citation type="journal article" date="2023" name="Arcadia Sci">
        <title>De novo assembly of a long-read Amblyomma americanum tick genome.</title>
        <authorList>
            <person name="Chou S."/>
            <person name="Poskanzer K.E."/>
            <person name="Rollins M."/>
            <person name="Thuy-Boun P.S."/>
        </authorList>
    </citation>
    <scope>NUCLEOTIDE SEQUENCE [LARGE SCALE GENOMIC DNA]</scope>
    <source>
        <strain evidence="2">F_SG_1</strain>
        <tissue evidence="2">Salivary glands</tissue>
    </source>
</reference>
<evidence type="ECO:0000313" key="2">
    <source>
        <dbReference type="EMBL" id="KAK8774944.1"/>
    </source>
</evidence>
<dbReference type="InterPro" id="IPR004875">
    <property type="entry name" value="DDE_SF_endonuclease_dom"/>
</dbReference>
<dbReference type="GO" id="GO:0003676">
    <property type="term" value="F:nucleic acid binding"/>
    <property type="evidence" value="ECO:0007669"/>
    <property type="project" value="InterPro"/>
</dbReference>
<feature type="domain" description="DDE-1" evidence="1">
    <location>
        <begin position="2"/>
        <end position="57"/>
    </location>
</feature>
<evidence type="ECO:0000259" key="1">
    <source>
        <dbReference type="Pfam" id="PF03184"/>
    </source>
</evidence>
<sequence length="101" mass="11508">MEKLPLLVIGKSKNPRSFKGTKSLPVWYEANSKAWITQQLFEGYVRKLDPKFECYKEFKRAVSFPPAAPHGAVLGQSEEVHCGLVFSHKHPCRCMEDSVNQ</sequence>
<protein>
    <recommendedName>
        <fullName evidence="1">DDE-1 domain-containing protein</fullName>
    </recommendedName>
</protein>
<name>A0AAQ4EJS4_AMBAM</name>
<dbReference type="EMBL" id="JARKHS020014793">
    <property type="protein sequence ID" value="KAK8774944.1"/>
    <property type="molecule type" value="Genomic_DNA"/>
</dbReference>
<gene>
    <name evidence="2" type="ORF">V5799_010522</name>
</gene>
<evidence type="ECO:0000313" key="3">
    <source>
        <dbReference type="Proteomes" id="UP001321473"/>
    </source>
</evidence>